<evidence type="ECO:0000256" key="9">
    <source>
        <dbReference type="ARBA" id="ARBA00039733"/>
    </source>
</evidence>
<keyword evidence="6 10" id="KW-1133">Transmembrane helix</keyword>
<feature type="transmembrane region" description="Helical" evidence="10">
    <location>
        <begin position="307"/>
        <end position="327"/>
    </location>
</feature>
<organism evidence="14 15">
    <name type="scientific">Candidatus Brennerbacteria bacterium RIFOXYD1_FULL_41_16</name>
    <dbReference type="NCBI Taxonomy" id="1797529"/>
    <lineage>
        <taxon>Bacteria</taxon>
        <taxon>Candidatus Brenneribacteriota</taxon>
    </lineage>
</organism>
<dbReference type="HAMAP" id="MF_01465">
    <property type="entry name" value="SecY"/>
    <property type="match status" value="1"/>
</dbReference>
<feature type="transmembrane region" description="Helical" evidence="10">
    <location>
        <begin position="72"/>
        <end position="94"/>
    </location>
</feature>
<comment type="subunit">
    <text evidence="10">Component of the Sec protein translocase complex. Heterotrimer consisting of SecY, SecE and SecG subunits. The heterotrimers can form oligomers, although 1 heterotrimer is thought to be able to translocate proteins. Interacts with the ribosome. Interacts with SecDF, and other proteins may be involved. Interacts with SecA.</text>
</comment>
<dbReference type="GO" id="GO:0005886">
    <property type="term" value="C:plasma membrane"/>
    <property type="evidence" value="ECO:0007669"/>
    <property type="project" value="UniProtKB-SubCell"/>
</dbReference>
<keyword evidence="4 10" id="KW-0812">Transmembrane</keyword>
<dbReference type="SUPFAM" id="SSF103491">
    <property type="entry name" value="Preprotein translocase SecY subunit"/>
    <property type="match status" value="1"/>
</dbReference>
<evidence type="ECO:0000313" key="14">
    <source>
        <dbReference type="EMBL" id="OGY40212.1"/>
    </source>
</evidence>
<evidence type="ECO:0000256" key="6">
    <source>
        <dbReference type="ARBA" id="ARBA00022989"/>
    </source>
</evidence>
<dbReference type="PROSITE" id="PS00755">
    <property type="entry name" value="SECY_1"/>
    <property type="match status" value="1"/>
</dbReference>
<evidence type="ECO:0000256" key="13">
    <source>
        <dbReference type="RuleBase" id="RU004349"/>
    </source>
</evidence>
<accession>A0A1G1XJT8</accession>
<feature type="transmembrane region" description="Helical" evidence="10">
    <location>
        <begin position="149"/>
        <end position="166"/>
    </location>
</feature>
<feature type="transmembrane region" description="Helical" evidence="10">
    <location>
        <begin position="361"/>
        <end position="379"/>
    </location>
</feature>
<dbReference type="PROSITE" id="PS00756">
    <property type="entry name" value="SECY_2"/>
    <property type="match status" value="1"/>
</dbReference>
<keyword evidence="10" id="KW-1003">Cell membrane</keyword>
<name>A0A1G1XJT8_9BACT</name>
<comment type="subcellular location">
    <subcellularLocation>
        <location evidence="10">Cell membrane</location>
        <topology evidence="10">Multi-pass membrane protein</topology>
    </subcellularLocation>
    <subcellularLocation>
        <location evidence="1 12">Membrane</location>
        <topology evidence="1 12">Multi-pass membrane protein</topology>
    </subcellularLocation>
</comment>
<dbReference type="PIRSF" id="PIRSF004557">
    <property type="entry name" value="SecY"/>
    <property type="match status" value="1"/>
</dbReference>
<feature type="transmembrane region" description="Helical" evidence="10">
    <location>
        <begin position="264"/>
        <end position="287"/>
    </location>
</feature>
<dbReference type="EMBL" id="MHHY01000009">
    <property type="protein sequence ID" value="OGY40212.1"/>
    <property type="molecule type" value="Genomic_DNA"/>
</dbReference>
<dbReference type="Proteomes" id="UP000178570">
    <property type="component" value="Unassembled WGS sequence"/>
</dbReference>
<evidence type="ECO:0000256" key="3">
    <source>
        <dbReference type="ARBA" id="ARBA00022448"/>
    </source>
</evidence>
<dbReference type="AlphaFoldDB" id="A0A1G1XJT8"/>
<evidence type="ECO:0000313" key="15">
    <source>
        <dbReference type="Proteomes" id="UP000178570"/>
    </source>
</evidence>
<dbReference type="Pfam" id="PF00344">
    <property type="entry name" value="SecY"/>
    <property type="match status" value="1"/>
</dbReference>
<comment type="function">
    <text evidence="10 11">The central subunit of the protein translocation channel SecYEG. Consists of two halves formed by TMs 1-5 and 6-10. These two domains form a lateral gate at the front which open onto the bilayer between TMs 2 and 7, and are clamped together by SecE at the back. The channel is closed by both a pore ring composed of hydrophobic SecY resides and a short helix (helix 2A) on the extracellular side of the membrane which forms a plug. The plug probably moves laterally to allow the channel to open. The ring and the pore may move independently.</text>
</comment>
<dbReference type="PANTHER" id="PTHR10906">
    <property type="entry name" value="SECY/SEC61-ALPHA FAMILY MEMBER"/>
    <property type="match status" value="1"/>
</dbReference>
<comment type="caution">
    <text evidence="14">The sequence shown here is derived from an EMBL/GenBank/DDBJ whole genome shotgun (WGS) entry which is preliminary data.</text>
</comment>
<evidence type="ECO:0000256" key="8">
    <source>
        <dbReference type="ARBA" id="ARBA00023136"/>
    </source>
</evidence>
<dbReference type="GO" id="GO:0065002">
    <property type="term" value="P:intracellular protein transmembrane transport"/>
    <property type="evidence" value="ECO:0007669"/>
    <property type="project" value="UniProtKB-UniRule"/>
</dbReference>
<dbReference type="PRINTS" id="PR00303">
    <property type="entry name" value="SECYTRNLCASE"/>
</dbReference>
<evidence type="ECO:0000256" key="2">
    <source>
        <dbReference type="ARBA" id="ARBA00005751"/>
    </source>
</evidence>
<dbReference type="STRING" id="1797529.A2570_02910"/>
<keyword evidence="7 10" id="KW-0811">Translocation</keyword>
<sequence length="425" mass="46981">MSFIQTISQISRDKDLRKKILIILGILVISRFFAALPIPGTDPETLKSFFAQNQYLGLVNIFSGGAMANFSIAMLGIGPYITASIILQLLTMIFPAMKEMYYEQGELGRAKFVRYTRIMTVFLAFFQGFAFLNLLKKQGVVGTLDPFELFRNIILVTAGSIIFMWLGELISEQKIGSGSSLIIFAGIITGLPTSLRNNILTFDYSRVPSYLIFIALGLITILGVIYINESERRVPINYAKRVRGMKVFGGQNTYLPLKVNQAGVIPIIFAISLLLFPGLIGQILSLSKNAFLANVGAGLSGFLNNQLAYGISYFIFVFAFTYFYTLITFDPKEISKNLQRQGGFVPGIRPGQNTADHLSKILFRITFLGAMFLGVIAVLPLGVQAITGISSLTLGGTSLLIVVSVALETMRQFRAQMVMRDYETF</sequence>
<evidence type="ECO:0000256" key="7">
    <source>
        <dbReference type="ARBA" id="ARBA00023010"/>
    </source>
</evidence>
<evidence type="ECO:0000256" key="11">
    <source>
        <dbReference type="RuleBase" id="RU000537"/>
    </source>
</evidence>
<dbReference type="NCBIfam" id="TIGR00967">
    <property type="entry name" value="3a0501s007"/>
    <property type="match status" value="1"/>
</dbReference>
<keyword evidence="3 10" id="KW-0813">Transport</keyword>
<proteinExistence type="inferred from homology"/>
<feature type="transmembrane region" description="Helical" evidence="10">
    <location>
        <begin position="20"/>
        <end position="38"/>
    </location>
</feature>
<dbReference type="GO" id="GO:0043952">
    <property type="term" value="P:protein transport by the Sec complex"/>
    <property type="evidence" value="ECO:0007669"/>
    <property type="project" value="UniProtKB-UniRule"/>
</dbReference>
<feature type="transmembrane region" description="Helical" evidence="10">
    <location>
        <begin position="207"/>
        <end position="227"/>
    </location>
</feature>
<reference evidence="14 15" key="1">
    <citation type="journal article" date="2016" name="Nat. Commun.">
        <title>Thousands of microbial genomes shed light on interconnected biogeochemical processes in an aquifer system.</title>
        <authorList>
            <person name="Anantharaman K."/>
            <person name="Brown C.T."/>
            <person name="Hug L.A."/>
            <person name="Sharon I."/>
            <person name="Castelle C.J."/>
            <person name="Probst A.J."/>
            <person name="Thomas B.C."/>
            <person name="Singh A."/>
            <person name="Wilkins M.J."/>
            <person name="Karaoz U."/>
            <person name="Brodie E.L."/>
            <person name="Williams K.H."/>
            <person name="Hubbard S.S."/>
            <person name="Banfield J.F."/>
        </authorList>
    </citation>
    <scope>NUCLEOTIDE SEQUENCE [LARGE SCALE GENOMIC DNA]</scope>
</reference>
<evidence type="ECO:0000256" key="12">
    <source>
        <dbReference type="RuleBase" id="RU003484"/>
    </source>
</evidence>
<dbReference type="InterPro" id="IPR023201">
    <property type="entry name" value="SecY_dom_sf"/>
</dbReference>
<feature type="transmembrane region" description="Helical" evidence="10">
    <location>
        <begin position="385"/>
        <end position="407"/>
    </location>
</feature>
<keyword evidence="5 10" id="KW-0653">Protein transport</keyword>
<feature type="transmembrane region" description="Helical" evidence="10">
    <location>
        <begin position="115"/>
        <end position="134"/>
    </location>
</feature>
<evidence type="ECO:0000256" key="4">
    <source>
        <dbReference type="ARBA" id="ARBA00022692"/>
    </source>
</evidence>
<protein>
    <recommendedName>
        <fullName evidence="9 10">Protein translocase subunit SecY</fullName>
    </recommendedName>
</protein>
<comment type="similarity">
    <text evidence="2 10 13">Belongs to the SecY/SEC61-alpha family.</text>
</comment>
<keyword evidence="8 10" id="KW-0472">Membrane</keyword>
<evidence type="ECO:0000256" key="5">
    <source>
        <dbReference type="ARBA" id="ARBA00022927"/>
    </source>
</evidence>
<dbReference type="InterPro" id="IPR002208">
    <property type="entry name" value="SecY/SEC61-alpha"/>
</dbReference>
<dbReference type="GO" id="GO:0006605">
    <property type="term" value="P:protein targeting"/>
    <property type="evidence" value="ECO:0007669"/>
    <property type="project" value="UniProtKB-UniRule"/>
</dbReference>
<evidence type="ECO:0000256" key="10">
    <source>
        <dbReference type="HAMAP-Rule" id="MF_01465"/>
    </source>
</evidence>
<evidence type="ECO:0000256" key="1">
    <source>
        <dbReference type="ARBA" id="ARBA00004141"/>
    </source>
</evidence>
<dbReference type="InterPro" id="IPR030659">
    <property type="entry name" value="SecY_CS"/>
</dbReference>
<gene>
    <name evidence="10" type="primary">secY</name>
    <name evidence="14" type="ORF">A2570_02910</name>
</gene>
<dbReference type="InterPro" id="IPR026593">
    <property type="entry name" value="SecY"/>
</dbReference>
<feature type="transmembrane region" description="Helical" evidence="10">
    <location>
        <begin position="178"/>
        <end position="195"/>
    </location>
</feature>
<dbReference type="Gene3D" id="1.10.3370.10">
    <property type="entry name" value="SecY subunit domain"/>
    <property type="match status" value="1"/>
</dbReference>
<dbReference type="FunFam" id="1.10.3370.10:FF:000001">
    <property type="entry name" value="Preprotein translocase subunit SecY"/>
    <property type="match status" value="1"/>
</dbReference>